<organism evidence="1">
    <name type="scientific">Scrofimicrobium appendicitidis</name>
    <dbReference type="NCBI Taxonomy" id="3079930"/>
    <lineage>
        <taxon>Bacteria</taxon>
        <taxon>Bacillati</taxon>
        <taxon>Actinomycetota</taxon>
        <taxon>Actinomycetes</taxon>
        <taxon>Actinomycetales</taxon>
        <taxon>Actinomycetaceae</taxon>
        <taxon>Scrofimicrobium</taxon>
    </lineage>
</organism>
<reference evidence="1" key="1">
    <citation type="submission" date="2023-11" db="EMBL/GenBank/DDBJ databases">
        <title>Scrofimicrobium hongkongense sp. nov., isolated from a patient with peritonitis.</title>
        <authorList>
            <person name="Lao H.Y."/>
            <person name="Wong A.Y.P."/>
            <person name="Ng T.L."/>
            <person name="Wong R.Y.L."/>
            <person name="Yau M.C.Y."/>
            <person name="Lam J.Y.W."/>
            <person name="Siu G.K.H."/>
        </authorList>
    </citation>
    <scope>NUCLEOTIDE SEQUENCE</scope>
    <source>
        <strain evidence="1">R131</strain>
    </source>
</reference>
<gene>
    <name evidence="1" type="ORF">SAC06_02380</name>
</gene>
<sequence length="52" mass="5744">MVRYKSEDGIHDALGTLVETTPHYVVVEAKRGLVKVPAHQMITGKKVSPDLK</sequence>
<name>A0AAU7V8P9_9ACTO</name>
<dbReference type="EMBL" id="CP138335">
    <property type="protein sequence ID" value="XBW08422.1"/>
    <property type="molecule type" value="Genomic_DNA"/>
</dbReference>
<proteinExistence type="predicted"/>
<dbReference type="AlphaFoldDB" id="A0AAU7V8P9"/>
<accession>A0AAU7V8P9</accession>
<evidence type="ECO:0000313" key="1">
    <source>
        <dbReference type="EMBL" id="XBW08422.1"/>
    </source>
</evidence>
<protein>
    <submittedName>
        <fullName evidence="1">Uncharacterized protein</fullName>
    </submittedName>
</protein>
<dbReference type="RefSeq" id="WP_350258621.1">
    <property type="nucleotide sequence ID" value="NZ_CP138335.1"/>
</dbReference>
<dbReference type="KEGG" id="sapp:SAC06_02380"/>